<evidence type="ECO:0000313" key="2">
    <source>
        <dbReference type="Proteomes" id="UP001301132"/>
    </source>
</evidence>
<keyword evidence="2" id="KW-1185">Reference proteome</keyword>
<dbReference type="EMBL" id="JAPWHU010000018">
    <property type="protein sequence ID" value="MCZ4633070.1"/>
    <property type="molecule type" value="Genomic_DNA"/>
</dbReference>
<organism evidence="1 2">
    <name type="scientific">Streptomyces rubrogriseus</name>
    <dbReference type="NCBI Taxonomy" id="194673"/>
    <lineage>
        <taxon>Bacteria</taxon>
        <taxon>Bacillati</taxon>
        <taxon>Actinomycetota</taxon>
        <taxon>Actinomycetes</taxon>
        <taxon>Kitasatosporales</taxon>
        <taxon>Streptomycetaceae</taxon>
        <taxon>Streptomyces</taxon>
        <taxon>Streptomyces violaceoruber group</taxon>
    </lineage>
</organism>
<dbReference type="Proteomes" id="UP001301132">
    <property type="component" value="Unassembled WGS sequence"/>
</dbReference>
<sequence length="99" mass="10192">MCWSIHSRVLLLALVWRRTAPLANRAPLIPVGTALFCRFLAALLVETADSAVVVAARVPIGLGALCFSLFSLVSVLESGIGDGADGEGEPEGSGTAADL</sequence>
<protein>
    <submittedName>
        <fullName evidence="1">DUF2776 family protein</fullName>
    </submittedName>
</protein>
<gene>
    <name evidence="1" type="ORF">O3S69_03235</name>
</gene>
<evidence type="ECO:0000313" key="1">
    <source>
        <dbReference type="EMBL" id="MCZ4633070.1"/>
    </source>
</evidence>
<dbReference type="RefSeq" id="WP_134111953.1">
    <property type="nucleotide sequence ID" value="NZ_JAPWHU010000018.1"/>
</dbReference>
<dbReference type="GeneID" id="91385905"/>
<dbReference type="InterPro" id="IPR021240">
    <property type="entry name" value="DUF2776"/>
</dbReference>
<dbReference type="Pfam" id="PF10951">
    <property type="entry name" value="DUF2776"/>
    <property type="match status" value="1"/>
</dbReference>
<proteinExistence type="predicted"/>
<accession>A0ABT4NVB5</accession>
<reference evidence="1 2" key="1">
    <citation type="submission" date="2022-12" db="EMBL/GenBank/DDBJ databases">
        <authorList>
            <person name="Abashina T."/>
            <person name="Solyanikova I."/>
            <person name="Delegan Y."/>
        </authorList>
    </citation>
    <scope>NUCLEOTIDE SEQUENCE [LARGE SCALE GENOMIC DNA]</scope>
    <source>
        <strain evidence="1 2">IPS92ro</strain>
    </source>
</reference>
<name>A0ABT4NVB5_9ACTN</name>
<comment type="caution">
    <text evidence="1">The sequence shown here is derived from an EMBL/GenBank/DDBJ whole genome shotgun (WGS) entry which is preliminary data.</text>
</comment>